<organism evidence="3 4">
    <name type="scientific">Sphingomonas rubra</name>
    <dbReference type="NCBI Taxonomy" id="634430"/>
    <lineage>
        <taxon>Bacteria</taxon>
        <taxon>Pseudomonadati</taxon>
        <taxon>Pseudomonadota</taxon>
        <taxon>Alphaproteobacteria</taxon>
        <taxon>Sphingomonadales</taxon>
        <taxon>Sphingomonadaceae</taxon>
        <taxon>Sphingomonas</taxon>
    </lineage>
</organism>
<dbReference type="Proteomes" id="UP000199586">
    <property type="component" value="Unassembled WGS sequence"/>
</dbReference>
<reference evidence="3 4" key="1">
    <citation type="submission" date="2016-10" db="EMBL/GenBank/DDBJ databases">
        <authorList>
            <person name="de Groot N.N."/>
        </authorList>
    </citation>
    <scope>NUCLEOTIDE SEQUENCE [LARGE SCALE GENOMIC DNA]</scope>
    <source>
        <strain evidence="3 4">CGMCC 1.9113</strain>
    </source>
</reference>
<sequence>MAAPIRILHLHSSFDLGGKEARAVQLMNAFGNRARHVIASGAPEALGARTRIAKGIDYEIAQVPPPLAGKPSVARYEAIARAMRGFDLVLTYNWGAIDGVMARRVFGKDAPPLVHHEDGFTGEEAAGLKLERNLYRRFALGAAHALAVPSETLEAIALQAWKQSRTRVRRIASGIRTDLYTAQPKKGAIPGFERREGEVVIGAVAALTPAKDLAALVRAAGGLSGKFRLVIVGDGPEREAIGRAAQAMGIADRLVMPGALPRPYQFLRAFDLLALSSKSEQFPVSVVEAMAAGLPVASLPVGDVRRMVSAENAPFVAEWPTEVRLRDVMQALVSHPEVRAQVGAANRAKAVAEYDEATMVARYAALYEEAMGRPGVLRAG</sequence>
<dbReference type="AlphaFoldDB" id="A0A1I5PR67"/>
<feature type="domain" description="Glycosyltransferase subfamily 4-like N-terminal" evidence="2">
    <location>
        <begin position="17"/>
        <end position="178"/>
    </location>
</feature>
<feature type="domain" description="Glycosyl transferase family 1" evidence="1">
    <location>
        <begin position="194"/>
        <end position="347"/>
    </location>
</feature>
<gene>
    <name evidence="3" type="ORF">SAMN04488241_101181</name>
</gene>
<dbReference type="PANTHER" id="PTHR45947:SF3">
    <property type="entry name" value="SULFOQUINOVOSYL TRANSFERASE SQD2"/>
    <property type="match status" value="1"/>
</dbReference>
<dbReference type="EMBL" id="FOXP01000001">
    <property type="protein sequence ID" value="SFP36618.1"/>
    <property type="molecule type" value="Genomic_DNA"/>
</dbReference>
<dbReference type="Pfam" id="PF13439">
    <property type="entry name" value="Glyco_transf_4"/>
    <property type="match status" value="1"/>
</dbReference>
<proteinExistence type="predicted"/>
<dbReference type="OrthoDB" id="9790710at2"/>
<evidence type="ECO:0000259" key="2">
    <source>
        <dbReference type="Pfam" id="PF13439"/>
    </source>
</evidence>
<dbReference type="Pfam" id="PF00534">
    <property type="entry name" value="Glycos_transf_1"/>
    <property type="match status" value="1"/>
</dbReference>
<evidence type="ECO:0000259" key="1">
    <source>
        <dbReference type="Pfam" id="PF00534"/>
    </source>
</evidence>
<evidence type="ECO:0000313" key="3">
    <source>
        <dbReference type="EMBL" id="SFP36618.1"/>
    </source>
</evidence>
<accession>A0A1I5PR67</accession>
<dbReference type="Gene3D" id="3.40.50.2000">
    <property type="entry name" value="Glycogen Phosphorylase B"/>
    <property type="match status" value="2"/>
</dbReference>
<keyword evidence="4" id="KW-1185">Reference proteome</keyword>
<dbReference type="InterPro" id="IPR001296">
    <property type="entry name" value="Glyco_trans_1"/>
</dbReference>
<evidence type="ECO:0000313" key="4">
    <source>
        <dbReference type="Proteomes" id="UP000199586"/>
    </source>
</evidence>
<dbReference type="GO" id="GO:0016757">
    <property type="term" value="F:glycosyltransferase activity"/>
    <property type="evidence" value="ECO:0007669"/>
    <property type="project" value="InterPro"/>
</dbReference>
<dbReference type="PANTHER" id="PTHR45947">
    <property type="entry name" value="SULFOQUINOVOSYL TRANSFERASE SQD2"/>
    <property type="match status" value="1"/>
</dbReference>
<dbReference type="RefSeq" id="WP_093330105.1">
    <property type="nucleotide sequence ID" value="NZ_FOXP01000001.1"/>
</dbReference>
<dbReference type="InterPro" id="IPR050194">
    <property type="entry name" value="Glycosyltransferase_grp1"/>
</dbReference>
<keyword evidence="3" id="KW-0808">Transferase</keyword>
<dbReference type="STRING" id="634430.SAMN04488241_101181"/>
<dbReference type="InterPro" id="IPR028098">
    <property type="entry name" value="Glyco_trans_4-like_N"/>
</dbReference>
<protein>
    <submittedName>
        <fullName evidence="3">Glycosyltransferase involved in cell wall bisynthesis</fullName>
    </submittedName>
</protein>
<dbReference type="SUPFAM" id="SSF53756">
    <property type="entry name" value="UDP-Glycosyltransferase/glycogen phosphorylase"/>
    <property type="match status" value="1"/>
</dbReference>
<name>A0A1I5PR67_9SPHN</name>